<dbReference type="RefSeq" id="WP_188476457.1">
    <property type="nucleotide sequence ID" value="NZ_BMFJ01000001.1"/>
</dbReference>
<dbReference type="InterPro" id="IPR007048">
    <property type="entry name" value="IraD/Gp25-like"/>
</dbReference>
<dbReference type="InterPro" id="IPR053176">
    <property type="entry name" value="T6SS_TssE1-like"/>
</dbReference>
<organism evidence="3 4">
    <name type="scientific">Primorskyibacter flagellatus</name>
    <dbReference type="NCBI Taxonomy" id="1387277"/>
    <lineage>
        <taxon>Bacteria</taxon>
        <taxon>Pseudomonadati</taxon>
        <taxon>Pseudomonadota</taxon>
        <taxon>Alphaproteobacteria</taxon>
        <taxon>Rhodobacterales</taxon>
        <taxon>Roseobacteraceae</taxon>
        <taxon>Primorskyibacter</taxon>
    </lineage>
</organism>
<proteinExistence type="predicted"/>
<sequence length="200" mass="22007">MAARPKTPAEDRRRRTRRVHERSRIALFDVFRQSFEDHDARKGSSAIAEADGSSTAELSSRSNARRIGVDEQTLRMHVQDHLATLMNTIRLDAAVDLADAPNVKQSVVNYGFPDLSSLTIKELNSRDMLQTIRSALEDHEPRLVPGSLAVRMDTIEGNAQARVAVHLTADLIADPADVAVEFSADVDTGSGKVILHKSRS</sequence>
<feature type="compositionally biased region" description="Polar residues" evidence="1">
    <location>
        <begin position="52"/>
        <end position="62"/>
    </location>
</feature>
<dbReference type="AlphaFoldDB" id="A0A917A1Y5"/>
<comment type="caution">
    <text evidence="3">The sequence shown here is derived from an EMBL/GenBank/DDBJ whole genome shotgun (WGS) entry which is preliminary data.</text>
</comment>
<dbReference type="InterPro" id="IPR017737">
    <property type="entry name" value="TssE1-like"/>
</dbReference>
<evidence type="ECO:0000313" key="3">
    <source>
        <dbReference type="EMBL" id="GGE22584.1"/>
    </source>
</evidence>
<dbReference type="NCBIfam" id="TIGR03357">
    <property type="entry name" value="VI_zyme"/>
    <property type="match status" value="1"/>
</dbReference>
<protein>
    <submittedName>
        <fullName evidence="3">Type VI secretion protein</fullName>
    </submittedName>
</protein>
<accession>A0A917A1Y5</accession>
<dbReference type="Proteomes" id="UP000612855">
    <property type="component" value="Unassembled WGS sequence"/>
</dbReference>
<gene>
    <name evidence="3" type="ORF">GCM10011360_08820</name>
</gene>
<dbReference type="Pfam" id="PF04965">
    <property type="entry name" value="GPW_gp25"/>
    <property type="match status" value="1"/>
</dbReference>
<dbReference type="SUPFAM" id="SSF160719">
    <property type="entry name" value="gpW/gp25-like"/>
    <property type="match status" value="1"/>
</dbReference>
<reference evidence="4" key="1">
    <citation type="journal article" date="2019" name="Int. J. Syst. Evol. Microbiol.">
        <title>The Global Catalogue of Microorganisms (GCM) 10K type strain sequencing project: providing services to taxonomists for standard genome sequencing and annotation.</title>
        <authorList>
            <consortium name="The Broad Institute Genomics Platform"/>
            <consortium name="The Broad Institute Genome Sequencing Center for Infectious Disease"/>
            <person name="Wu L."/>
            <person name="Ma J."/>
        </authorList>
    </citation>
    <scope>NUCLEOTIDE SEQUENCE [LARGE SCALE GENOMIC DNA]</scope>
    <source>
        <strain evidence="4">CGMCC 1.12664</strain>
    </source>
</reference>
<name>A0A917A1Y5_9RHOB</name>
<feature type="domain" description="IraD/Gp25-like" evidence="2">
    <location>
        <begin position="73"/>
        <end position="175"/>
    </location>
</feature>
<dbReference type="PANTHER" id="PTHR38595:SF1">
    <property type="entry name" value="TYPE VI SECRETION SYSTEM COMPONENT TSSE1"/>
    <property type="match status" value="1"/>
</dbReference>
<dbReference type="EMBL" id="BMFJ01000001">
    <property type="protein sequence ID" value="GGE22584.1"/>
    <property type="molecule type" value="Genomic_DNA"/>
</dbReference>
<feature type="region of interest" description="Disordered" evidence="1">
    <location>
        <begin position="42"/>
        <end position="62"/>
    </location>
</feature>
<evidence type="ECO:0000256" key="1">
    <source>
        <dbReference type="SAM" id="MobiDB-lite"/>
    </source>
</evidence>
<dbReference type="PANTHER" id="PTHR38595">
    <property type="entry name" value="CYTOPLASMIC PROTEIN-RELATED"/>
    <property type="match status" value="1"/>
</dbReference>
<evidence type="ECO:0000259" key="2">
    <source>
        <dbReference type="Pfam" id="PF04965"/>
    </source>
</evidence>
<evidence type="ECO:0000313" key="4">
    <source>
        <dbReference type="Proteomes" id="UP000612855"/>
    </source>
</evidence>
<keyword evidence="4" id="KW-1185">Reference proteome</keyword>